<gene>
    <name evidence="1" type="ORF">OHB29_04580</name>
</gene>
<protein>
    <submittedName>
        <fullName evidence="1">Uncharacterized protein</fullName>
    </submittedName>
</protein>
<name>A0ABZ1NKV6_STRVL</name>
<organism evidence="1 2">
    <name type="scientific">Streptomyces violaceus</name>
    <name type="common">Streptomyces venezuelae</name>
    <dbReference type="NCBI Taxonomy" id="1936"/>
    <lineage>
        <taxon>Bacteria</taxon>
        <taxon>Bacillati</taxon>
        <taxon>Actinomycetota</taxon>
        <taxon>Actinomycetes</taxon>
        <taxon>Kitasatosporales</taxon>
        <taxon>Streptomycetaceae</taxon>
        <taxon>Streptomyces</taxon>
    </lineage>
</organism>
<keyword evidence="2" id="KW-1185">Reference proteome</keyword>
<proteinExistence type="predicted"/>
<dbReference type="RefSeq" id="WP_328336780.1">
    <property type="nucleotide sequence ID" value="NZ_CP107906.1"/>
</dbReference>
<dbReference type="EMBL" id="CP107906">
    <property type="protein sequence ID" value="WUG92358.1"/>
    <property type="molecule type" value="Genomic_DNA"/>
</dbReference>
<sequence>MPERPCPDCGTPSDPTTVCSCGYDPAAPDPCQEADLREPEAAR</sequence>
<evidence type="ECO:0000313" key="1">
    <source>
        <dbReference type="EMBL" id="WUG92358.1"/>
    </source>
</evidence>
<evidence type="ECO:0000313" key="2">
    <source>
        <dbReference type="Proteomes" id="UP001341259"/>
    </source>
</evidence>
<dbReference type="Proteomes" id="UP001341259">
    <property type="component" value="Chromosome"/>
</dbReference>
<accession>A0ABZ1NKV6</accession>
<reference evidence="1 2" key="1">
    <citation type="submission" date="2022-10" db="EMBL/GenBank/DDBJ databases">
        <title>The complete genomes of actinobacterial strains from the NBC collection.</title>
        <authorList>
            <person name="Joergensen T.S."/>
            <person name="Alvarez Arevalo M."/>
            <person name="Sterndorff E.B."/>
            <person name="Faurdal D."/>
            <person name="Vuksanovic O."/>
            <person name="Mourched A.-S."/>
            <person name="Charusanti P."/>
            <person name="Shaw S."/>
            <person name="Blin K."/>
            <person name="Weber T."/>
        </authorList>
    </citation>
    <scope>NUCLEOTIDE SEQUENCE [LARGE SCALE GENOMIC DNA]</scope>
    <source>
        <strain evidence="1 2">NBC_00456</strain>
    </source>
</reference>